<keyword evidence="3" id="KW-1185">Reference proteome</keyword>
<protein>
    <submittedName>
        <fullName evidence="2">Uncharacterized protein</fullName>
    </submittedName>
</protein>
<evidence type="ECO:0000313" key="3">
    <source>
        <dbReference type="Proteomes" id="UP001215598"/>
    </source>
</evidence>
<organism evidence="2 3">
    <name type="scientific">Mycena metata</name>
    <dbReference type="NCBI Taxonomy" id="1033252"/>
    <lineage>
        <taxon>Eukaryota</taxon>
        <taxon>Fungi</taxon>
        <taxon>Dikarya</taxon>
        <taxon>Basidiomycota</taxon>
        <taxon>Agaricomycotina</taxon>
        <taxon>Agaricomycetes</taxon>
        <taxon>Agaricomycetidae</taxon>
        <taxon>Agaricales</taxon>
        <taxon>Marasmiineae</taxon>
        <taxon>Mycenaceae</taxon>
        <taxon>Mycena</taxon>
    </lineage>
</organism>
<dbReference type="Proteomes" id="UP001215598">
    <property type="component" value="Unassembled WGS sequence"/>
</dbReference>
<dbReference type="EMBL" id="JARKIB010000002">
    <property type="protein sequence ID" value="KAJ7784674.1"/>
    <property type="molecule type" value="Genomic_DNA"/>
</dbReference>
<evidence type="ECO:0000313" key="2">
    <source>
        <dbReference type="EMBL" id="KAJ7784674.1"/>
    </source>
</evidence>
<feature type="compositionally biased region" description="Polar residues" evidence="1">
    <location>
        <begin position="32"/>
        <end position="51"/>
    </location>
</feature>
<reference evidence="2" key="1">
    <citation type="submission" date="2023-03" db="EMBL/GenBank/DDBJ databases">
        <title>Massive genome expansion in bonnet fungi (Mycena s.s.) driven by repeated elements and novel gene families across ecological guilds.</title>
        <authorList>
            <consortium name="Lawrence Berkeley National Laboratory"/>
            <person name="Harder C.B."/>
            <person name="Miyauchi S."/>
            <person name="Viragh M."/>
            <person name="Kuo A."/>
            <person name="Thoen E."/>
            <person name="Andreopoulos B."/>
            <person name="Lu D."/>
            <person name="Skrede I."/>
            <person name="Drula E."/>
            <person name="Henrissat B."/>
            <person name="Morin E."/>
            <person name="Kohler A."/>
            <person name="Barry K."/>
            <person name="LaButti K."/>
            <person name="Morin E."/>
            <person name="Salamov A."/>
            <person name="Lipzen A."/>
            <person name="Mereny Z."/>
            <person name="Hegedus B."/>
            <person name="Baldrian P."/>
            <person name="Stursova M."/>
            <person name="Weitz H."/>
            <person name="Taylor A."/>
            <person name="Grigoriev I.V."/>
            <person name="Nagy L.G."/>
            <person name="Martin F."/>
            <person name="Kauserud H."/>
        </authorList>
    </citation>
    <scope>NUCLEOTIDE SEQUENCE</scope>
    <source>
        <strain evidence="2">CBHHK182m</strain>
    </source>
</reference>
<accession>A0AAD7KFW7</accession>
<evidence type="ECO:0000256" key="1">
    <source>
        <dbReference type="SAM" id="MobiDB-lite"/>
    </source>
</evidence>
<sequence length="211" mass="24220">MYLERMEIRLAEVGLRLTWVGGETDRWGAESGGSSRTKFKSGRSTDNSQQQLEDKESLSQWERVEDRRGKWTTLERGLVLEWIHGHGHKDSLARARSCRAVDGRSPSLKYACCLLRQSARHRPTIGLRSSSTEVLNIRVEEKAKARAWTVLGIQSKLKRACMRRSKESKDNTRKRCLAPDLIHSPGADVGRQDRTWRSANADKDYWNWNPT</sequence>
<feature type="region of interest" description="Disordered" evidence="1">
    <location>
        <begin position="26"/>
        <end position="59"/>
    </location>
</feature>
<name>A0AAD7KFW7_9AGAR</name>
<gene>
    <name evidence="2" type="ORF">B0H16DRAFT_1446844</name>
</gene>
<proteinExistence type="predicted"/>
<comment type="caution">
    <text evidence="2">The sequence shown here is derived from an EMBL/GenBank/DDBJ whole genome shotgun (WGS) entry which is preliminary data.</text>
</comment>
<dbReference type="AlphaFoldDB" id="A0AAD7KFW7"/>